<feature type="transmembrane region" description="Helical" evidence="1">
    <location>
        <begin position="50"/>
        <end position="68"/>
    </location>
</feature>
<feature type="transmembrane region" description="Helical" evidence="1">
    <location>
        <begin position="21"/>
        <end position="44"/>
    </location>
</feature>
<keyword evidence="1" id="KW-0812">Transmembrane</keyword>
<sequence>MNTEKKPVEKSSRKQKPALNFLLLSAGSMFTSMIVAGFLVGYVFDLLFGTMPLFLLSFGVLGFIGGMMKVHKLLGKMDLLDTSSKTEDTQVKSNEKNASE</sequence>
<accession>A0A4P7P253</accession>
<evidence type="ECO:0000256" key="1">
    <source>
        <dbReference type="SAM" id="Phobius"/>
    </source>
</evidence>
<keyword evidence="1" id="KW-1133">Transmembrane helix</keyword>
<organism evidence="2 3">
    <name type="scientific">Hydrogenovibrio crunogenus</name>
    <dbReference type="NCBI Taxonomy" id="39765"/>
    <lineage>
        <taxon>Bacteria</taxon>
        <taxon>Pseudomonadati</taxon>
        <taxon>Pseudomonadota</taxon>
        <taxon>Gammaproteobacteria</taxon>
        <taxon>Thiotrichales</taxon>
        <taxon>Piscirickettsiaceae</taxon>
        <taxon>Hydrogenovibrio</taxon>
    </lineage>
</organism>
<evidence type="ECO:0000313" key="2">
    <source>
        <dbReference type="EMBL" id="QBZ84243.1"/>
    </source>
</evidence>
<gene>
    <name evidence="2" type="ORF">GHNINEIG_02320</name>
</gene>
<proteinExistence type="predicted"/>
<keyword evidence="3" id="KW-1185">Reference proteome</keyword>
<name>A0A4P7P253_9GAMM</name>
<dbReference type="Pfam" id="PF09527">
    <property type="entry name" value="ATPase_gene1"/>
    <property type="match status" value="1"/>
</dbReference>
<dbReference type="AlphaFoldDB" id="A0A4P7P253"/>
<dbReference type="InterPro" id="IPR032820">
    <property type="entry name" value="ATPase_put"/>
</dbReference>
<dbReference type="Proteomes" id="UP000296201">
    <property type="component" value="Chromosome"/>
</dbReference>
<dbReference type="OrthoDB" id="5612671at2"/>
<keyword evidence="1" id="KW-0472">Membrane</keyword>
<evidence type="ECO:0000313" key="3">
    <source>
        <dbReference type="Proteomes" id="UP000296201"/>
    </source>
</evidence>
<evidence type="ECO:0008006" key="4">
    <source>
        <dbReference type="Google" id="ProtNLM"/>
    </source>
</evidence>
<dbReference type="RefSeq" id="WP_135796766.1">
    <property type="nucleotide sequence ID" value="NZ_CP032096.1"/>
</dbReference>
<protein>
    <recommendedName>
        <fullName evidence="4">ATP synthase protein I</fullName>
    </recommendedName>
</protein>
<dbReference type="EMBL" id="CP032096">
    <property type="protein sequence ID" value="QBZ84243.1"/>
    <property type="molecule type" value="Genomic_DNA"/>
</dbReference>
<reference evidence="2 3" key="1">
    <citation type="submission" date="2018-08" db="EMBL/GenBank/DDBJ databases">
        <title>Horizontal acquisition of hydrogen conversion ability and other habitat adaptations in Hydrogenovibrio crunogenus strains.</title>
        <authorList>
            <person name="Gonnella G."/>
            <person name="Adam N."/>
            <person name="Perner M."/>
        </authorList>
    </citation>
    <scope>NUCLEOTIDE SEQUENCE [LARGE SCALE GENOMIC DNA]</scope>
    <source>
        <strain evidence="2 3">SP-41</strain>
    </source>
</reference>